<comment type="caution">
    <text evidence="3">The sequence shown here is derived from an EMBL/GenBank/DDBJ whole genome shotgun (WGS) entry which is preliminary data.</text>
</comment>
<evidence type="ECO:0000256" key="2">
    <source>
        <dbReference type="SAM" id="SignalP"/>
    </source>
</evidence>
<evidence type="ECO:0000313" key="4">
    <source>
        <dbReference type="Proteomes" id="UP001139347"/>
    </source>
</evidence>
<keyword evidence="2" id="KW-0732">Signal</keyword>
<organism evidence="3 4">
    <name type="scientific">Paenibacillus mangrovi</name>
    <dbReference type="NCBI Taxonomy" id="2931978"/>
    <lineage>
        <taxon>Bacteria</taxon>
        <taxon>Bacillati</taxon>
        <taxon>Bacillota</taxon>
        <taxon>Bacilli</taxon>
        <taxon>Bacillales</taxon>
        <taxon>Paenibacillaceae</taxon>
        <taxon>Paenibacillus</taxon>
    </lineage>
</organism>
<evidence type="ECO:0000313" key="3">
    <source>
        <dbReference type="EMBL" id="MCJ8010851.1"/>
    </source>
</evidence>
<reference evidence="3" key="1">
    <citation type="submission" date="2022-04" db="EMBL/GenBank/DDBJ databases">
        <title>Paenibacillus mangrovi sp. nov., a novel endophytic bacterium isolated from bark of Kandelia candel.</title>
        <authorList>
            <person name="Tuo L."/>
        </authorList>
    </citation>
    <scope>NUCLEOTIDE SEQUENCE</scope>
    <source>
        <strain evidence="3">KQZ6P-2</strain>
    </source>
</reference>
<dbReference type="RefSeq" id="WP_244720182.1">
    <property type="nucleotide sequence ID" value="NZ_JALIRP010000001.1"/>
</dbReference>
<feature type="region of interest" description="Disordered" evidence="1">
    <location>
        <begin position="25"/>
        <end position="64"/>
    </location>
</feature>
<feature type="compositionally biased region" description="Polar residues" evidence="1">
    <location>
        <begin position="36"/>
        <end position="47"/>
    </location>
</feature>
<accession>A0A9X1WLF9</accession>
<dbReference type="EMBL" id="JALIRP010000001">
    <property type="protein sequence ID" value="MCJ8010851.1"/>
    <property type="molecule type" value="Genomic_DNA"/>
</dbReference>
<dbReference type="SUPFAM" id="SSF53850">
    <property type="entry name" value="Periplasmic binding protein-like II"/>
    <property type="match status" value="1"/>
</dbReference>
<feature type="chain" id="PRO_5040957034" evidence="2">
    <location>
        <begin position="21"/>
        <end position="527"/>
    </location>
</feature>
<dbReference type="InterPro" id="IPR006059">
    <property type="entry name" value="SBP"/>
</dbReference>
<gene>
    <name evidence="3" type="ORF">MUG84_03710</name>
</gene>
<protein>
    <submittedName>
        <fullName evidence="3">ABC transporter substrate-binding protein</fullName>
    </submittedName>
</protein>
<keyword evidence="4" id="KW-1185">Reference proteome</keyword>
<name>A0A9X1WLF9_9BACL</name>
<dbReference type="Pfam" id="PF01547">
    <property type="entry name" value="SBP_bac_1"/>
    <property type="match status" value="1"/>
</dbReference>
<dbReference type="Proteomes" id="UP001139347">
    <property type="component" value="Unassembled WGS sequence"/>
</dbReference>
<proteinExistence type="predicted"/>
<dbReference type="AlphaFoldDB" id="A0A9X1WLF9"/>
<sequence length="527" mass="60545">MKKKLSMFLMITLILSLALTACSSGSDTEETEKPDSQGTEQSPQNNEKAAGVWGTDEDGNGVPDWQEKPIELKFALRFYGENDDTNPIYLNIKKFTQKYPNIKVVRDRQFAIEQPDTDELEILTARAMEGTMPDIFYSPLSAEMYDRELTLDLTAMLESDPDSKWISEHARSFMKTYDSKEIYGIPWMSVAQFPALNLKLLRENDIKIPPYNWTYDDYEHLRAEVAKLTPNNPIFPGMIEFIDFGPHYFDSVPNGWKGFNTETRKFDYESSPNFGKWLNLVSNEGKEGLHFWDLPEATRKKKTGNLGAPWQDGLEAVGNVWMYALSSDMNELIKTRKMDIDIYPMPKAPEGGTTSLHGYYDTLSLSSTLAEDQVKAEAAFQLVKWLTYSEEGLKSRWALIDEYSGLPKDAPLRAEDRLMDFIQGWPITTNPEVLKHHPLVKGFPKDSELAIFNFPAFQNVDFQQMLSNPVPFPRNIPGVAKAYEKLNPWEIRNQIRDKGKKYSDIAPEWDAMMNKTLDDYLREYNKK</sequence>
<dbReference type="Gene3D" id="3.40.190.10">
    <property type="entry name" value="Periplasmic binding protein-like II"/>
    <property type="match status" value="1"/>
</dbReference>
<evidence type="ECO:0000256" key="1">
    <source>
        <dbReference type="SAM" id="MobiDB-lite"/>
    </source>
</evidence>
<dbReference type="PROSITE" id="PS51257">
    <property type="entry name" value="PROKAR_LIPOPROTEIN"/>
    <property type="match status" value="1"/>
</dbReference>
<dbReference type="InterPro" id="IPR050490">
    <property type="entry name" value="Bact_solute-bd_prot1"/>
</dbReference>
<dbReference type="PANTHER" id="PTHR43649:SF12">
    <property type="entry name" value="DIACETYLCHITOBIOSE BINDING PROTEIN DASA"/>
    <property type="match status" value="1"/>
</dbReference>
<dbReference type="PANTHER" id="PTHR43649">
    <property type="entry name" value="ARABINOSE-BINDING PROTEIN-RELATED"/>
    <property type="match status" value="1"/>
</dbReference>
<feature type="signal peptide" evidence="2">
    <location>
        <begin position="1"/>
        <end position="20"/>
    </location>
</feature>